<evidence type="ECO:0000259" key="3">
    <source>
        <dbReference type="Pfam" id="PF08334"/>
    </source>
</evidence>
<dbReference type="InterPro" id="IPR012902">
    <property type="entry name" value="N_methyl_site"/>
</dbReference>
<dbReference type="InterPro" id="IPR045584">
    <property type="entry name" value="Pilin-like"/>
</dbReference>
<dbReference type="NCBIfam" id="TIGR02532">
    <property type="entry name" value="IV_pilin_GFxxxE"/>
    <property type="match status" value="1"/>
</dbReference>
<organism evidence="4">
    <name type="scientific">candidate division TA06 bacterium ADurb.Bin417</name>
    <dbReference type="NCBI Taxonomy" id="1852828"/>
    <lineage>
        <taxon>Bacteria</taxon>
        <taxon>Bacteria division TA06</taxon>
    </lineage>
</organism>
<keyword evidence="2" id="KW-0812">Transmembrane</keyword>
<dbReference type="EMBL" id="MWAK01000300">
    <property type="protein sequence ID" value="OPZ90043.1"/>
    <property type="molecule type" value="Genomic_DNA"/>
</dbReference>
<dbReference type="Pfam" id="PF07963">
    <property type="entry name" value="N_methyl"/>
    <property type="match status" value="1"/>
</dbReference>
<evidence type="ECO:0000256" key="2">
    <source>
        <dbReference type="SAM" id="Phobius"/>
    </source>
</evidence>
<dbReference type="GO" id="GO:0015628">
    <property type="term" value="P:protein secretion by the type II secretion system"/>
    <property type="evidence" value="ECO:0007669"/>
    <property type="project" value="InterPro"/>
</dbReference>
<keyword evidence="2" id="KW-0472">Membrane</keyword>
<feature type="transmembrane region" description="Helical" evidence="2">
    <location>
        <begin position="6"/>
        <end position="29"/>
    </location>
</feature>
<name>A0A1V5M9Y0_UNCT6</name>
<dbReference type="Pfam" id="PF08334">
    <property type="entry name" value="T2SSG"/>
    <property type="match status" value="1"/>
</dbReference>
<sequence length="143" mass="15862">MKSGFSLIEILVVLAIASILATLGLPAALKARQRGLTGKVEATLASIEAALVLYETDFGDYPPGSGTAGRLVKLLSEPVESPRWKGPYFGYKKRDYREGELIDPWGMPYRYHYPQSIHANTPFLLYSCGPDRTERTPDDLGNW</sequence>
<protein>
    <submittedName>
        <fullName evidence="4">Type II secretion system protein G</fullName>
    </submittedName>
</protein>
<dbReference type="InterPro" id="IPR000983">
    <property type="entry name" value="Bac_GSPG_pilin"/>
</dbReference>
<proteinExistence type="predicted"/>
<reference evidence="4" key="1">
    <citation type="submission" date="2017-02" db="EMBL/GenBank/DDBJ databases">
        <title>Delving into the versatile metabolic prowess of the omnipresent phylum Bacteroidetes.</title>
        <authorList>
            <person name="Nobu M.K."/>
            <person name="Mei R."/>
            <person name="Narihiro T."/>
            <person name="Kuroda K."/>
            <person name="Liu W.-T."/>
        </authorList>
    </citation>
    <scope>NUCLEOTIDE SEQUENCE</scope>
    <source>
        <strain evidence="4">ADurb.Bin417</strain>
    </source>
</reference>
<dbReference type="Gene3D" id="3.30.700.10">
    <property type="entry name" value="Glycoprotein, Type 4 Pilin"/>
    <property type="match status" value="1"/>
</dbReference>
<keyword evidence="1" id="KW-0488">Methylation</keyword>
<keyword evidence="2" id="KW-1133">Transmembrane helix</keyword>
<dbReference type="AlphaFoldDB" id="A0A1V5M9Y0"/>
<dbReference type="GO" id="GO:0015627">
    <property type="term" value="C:type II protein secretion system complex"/>
    <property type="evidence" value="ECO:0007669"/>
    <property type="project" value="InterPro"/>
</dbReference>
<feature type="domain" description="Type II secretion system protein GspG C-terminal" evidence="3">
    <location>
        <begin position="37"/>
        <end position="143"/>
    </location>
</feature>
<comment type="caution">
    <text evidence="4">The sequence shown here is derived from an EMBL/GenBank/DDBJ whole genome shotgun (WGS) entry which is preliminary data.</text>
</comment>
<accession>A0A1V5M9Y0</accession>
<evidence type="ECO:0000313" key="4">
    <source>
        <dbReference type="EMBL" id="OPZ90043.1"/>
    </source>
</evidence>
<dbReference type="PRINTS" id="PR00813">
    <property type="entry name" value="BCTERIALGSPG"/>
</dbReference>
<dbReference type="PROSITE" id="PS00409">
    <property type="entry name" value="PROKAR_NTER_METHYL"/>
    <property type="match status" value="1"/>
</dbReference>
<dbReference type="InterPro" id="IPR013545">
    <property type="entry name" value="T2SS_protein-GspG_C"/>
</dbReference>
<dbReference type="PANTHER" id="PTHR30093">
    <property type="entry name" value="GENERAL SECRETION PATHWAY PROTEIN G"/>
    <property type="match status" value="1"/>
</dbReference>
<dbReference type="Proteomes" id="UP000485484">
    <property type="component" value="Unassembled WGS sequence"/>
</dbReference>
<gene>
    <name evidence="4" type="primary">xcpT_7</name>
    <name evidence="4" type="ORF">BWY73_01393</name>
</gene>
<dbReference type="SUPFAM" id="SSF54523">
    <property type="entry name" value="Pili subunits"/>
    <property type="match status" value="1"/>
</dbReference>
<evidence type="ECO:0000256" key="1">
    <source>
        <dbReference type="ARBA" id="ARBA00022481"/>
    </source>
</evidence>